<gene>
    <name evidence="9" type="ORF">PACILC2_32900</name>
</gene>
<dbReference type="SUPFAM" id="SSF161098">
    <property type="entry name" value="MetI-like"/>
    <property type="match status" value="1"/>
</dbReference>
<keyword evidence="3" id="KW-1003">Cell membrane</keyword>
<feature type="transmembrane region" description="Helical" evidence="7">
    <location>
        <begin position="177"/>
        <end position="201"/>
    </location>
</feature>
<dbReference type="PANTHER" id="PTHR30151">
    <property type="entry name" value="ALKANE SULFONATE ABC TRANSPORTER-RELATED, MEMBRANE SUBUNIT"/>
    <property type="match status" value="1"/>
</dbReference>
<evidence type="ECO:0000313" key="9">
    <source>
        <dbReference type="EMBL" id="GIQ64722.1"/>
    </source>
</evidence>
<comment type="similarity">
    <text evidence="7">Belongs to the binding-protein-dependent transport system permease family.</text>
</comment>
<evidence type="ECO:0000313" key="10">
    <source>
        <dbReference type="Proteomes" id="UP000680304"/>
    </source>
</evidence>
<evidence type="ECO:0000256" key="5">
    <source>
        <dbReference type="ARBA" id="ARBA00022989"/>
    </source>
</evidence>
<feature type="transmembrane region" description="Helical" evidence="7">
    <location>
        <begin position="65"/>
        <end position="87"/>
    </location>
</feature>
<keyword evidence="4 7" id="KW-0812">Transmembrane</keyword>
<keyword evidence="10" id="KW-1185">Reference proteome</keyword>
<dbReference type="Gene3D" id="1.10.3720.10">
    <property type="entry name" value="MetI-like"/>
    <property type="match status" value="1"/>
</dbReference>
<name>A0ABQ4N969_9BACL</name>
<feature type="transmembrane region" description="Helical" evidence="7">
    <location>
        <begin position="9"/>
        <end position="27"/>
    </location>
</feature>
<dbReference type="PROSITE" id="PS50928">
    <property type="entry name" value="ABC_TM1"/>
    <property type="match status" value="1"/>
</dbReference>
<dbReference type="EMBL" id="BOVJ01000104">
    <property type="protein sequence ID" value="GIQ64722.1"/>
    <property type="molecule type" value="Genomic_DNA"/>
</dbReference>
<dbReference type="InterPro" id="IPR035906">
    <property type="entry name" value="MetI-like_sf"/>
</dbReference>
<evidence type="ECO:0000259" key="8">
    <source>
        <dbReference type="PROSITE" id="PS50928"/>
    </source>
</evidence>
<dbReference type="CDD" id="cd06261">
    <property type="entry name" value="TM_PBP2"/>
    <property type="match status" value="1"/>
</dbReference>
<evidence type="ECO:0000256" key="2">
    <source>
        <dbReference type="ARBA" id="ARBA00022448"/>
    </source>
</evidence>
<feature type="transmembrane region" description="Helical" evidence="7">
    <location>
        <begin position="221"/>
        <end position="242"/>
    </location>
</feature>
<accession>A0ABQ4N969</accession>
<keyword evidence="6 7" id="KW-0472">Membrane</keyword>
<feature type="transmembrane region" description="Helical" evidence="7">
    <location>
        <begin position="125"/>
        <end position="145"/>
    </location>
</feature>
<feature type="transmembrane region" description="Helical" evidence="7">
    <location>
        <begin position="94"/>
        <end position="119"/>
    </location>
</feature>
<dbReference type="Pfam" id="PF00528">
    <property type="entry name" value="BPD_transp_1"/>
    <property type="match status" value="1"/>
</dbReference>
<organism evidence="9 10">
    <name type="scientific">Paenibacillus cisolokensis</name>
    <dbReference type="NCBI Taxonomy" id="1658519"/>
    <lineage>
        <taxon>Bacteria</taxon>
        <taxon>Bacillati</taxon>
        <taxon>Bacillota</taxon>
        <taxon>Bacilli</taxon>
        <taxon>Bacillales</taxon>
        <taxon>Paenibacillaceae</taxon>
        <taxon>Paenibacillus</taxon>
    </lineage>
</organism>
<dbReference type="PANTHER" id="PTHR30151:SF20">
    <property type="entry name" value="ABC TRANSPORTER PERMEASE PROTEIN HI_0355-RELATED"/>
    <property type="match status" value="1"/>
</dbReference>
<keyword evidence="2 7" id="KW-0813">Transport</keyword>
<evidence type="ECO:0000256" key="7">
    <source>
        <dbReference type="RuleBase" id="RU363032"/>
    </source>
</evidence>
<protein>
    <submittedName>
        <fullName evidence="9">ABC transporter permease</fullName>
    </submittedName>
</protein>
<reference evidence="9 10" key="1">
    <citation type="submission" date="2021-04" db="EMBL/GenBank/DDBJ databases">
        <title>Draft genome sequence of Paenibacillus cisolokensis, LC2-13A.</title>
        <authorList>
            <person name="Uke A."/>
            <person name="Chhe C."/>
            <person name="Baramee S."/>
            <person name="Kosugi A."/>
        </authorList>
    </citation>
    <scope>NUCLEOTIDE SEQUENCE [LARGE SCALE GENOMIC DNA]</scope>
    <source>
        <strain evidence="9 10">LC2-13A</strain>
    </source>
</reference>
<dbReference type="InterPro" id="IPR000515">
    <property type="entry name" value="MetI-like"/>
</dbReference>
<feature type="domain" description="ABC transmembrane type-1" evidence="8">
    <location>
        <begin position="59"/>
        <end position="239"/>
    </location>
</feature>
<evidence type="ECO:0000256" key="6">
    <source>
        <dbReference type="ARBA" id="ARBA00023136"/>
    </source>
</evidence>
<evidence type="ECO:0000256" key="4">
    <source>
        <dbReference type="ARBA" id="ARBA00022692"/>
    </source>
</evidence>
<sequence>MGNKGTLRVIWPPAALSLLGLAAWQLVSDLGLIEPWLLPSPLAIAREALAIAPRLLEHAAATAQLTLIGFAAGTAAGLALAALLHLLPGVKAALYPLLVLSQNIPIIVIGPLFLIWFGFTLLPKVLLVALVCFFPVCVAMLTGLAQSDPHLAEYMRMIGANKREMLWKLELPNAMPYLFSGLKIAATYSVMSGVIAEWIGAEKGLGYFMLLSSKGFQPARVFAAVALVVAMSLALFAAAAAAERLFIRWRPAGGDEGGRPK</sequence>
<dbReference type="Proteomes" id="UP000680304">
    <property type="component" value="Unassembled WGS sequence"/>
</dbReference>
<keyword evidence="5 7" id="KW-1133">Transmembrane helix</keyword>
<proteinExistence type="inferred from homology"/>
<dbReference type="RefSeq" id="WP_213529280.1">
    <property type="nucleotide sequence ID" value="NZ_BOVJ01000104.1"/>
</dbReference>
<evidence type="ECO:0000256" key="1">
    <source>
        <dbReference type="ARBA" id="ARBA00004651"/>
    </source>
</evidence>
<comment type="caution">
    <text evidence="9">The sequence shown here is derived from an EMBL/GenBank/DDBJ whole genome shotgun (WGS) entry which is preliminary data.</text>
</comment>
<comment type="subcellular location">
    <subcellularLocation>
        <location evidence="1 7">Cell membrane</location>
        <topology evidence="1 7">Multi-pass membrane protein</topology>
    </subcellularLocation>
</comment>
<evidence type="ECO:0000256" key="3">
    <source>
        <dbReference type="ARBA" id="ARBA00022475"/>
    </source>
</evidence>